<evidence type="ECO:0000259" key="2">
    <source>
        <dbReference type="Pfam" id="PF00171"/>
    </source>
</evidence>
<dbReference type="SUPFAM" id="SSF53720">
    <property type="entry name" value="ALDH-like"/>
    <property type="match status" value="1"/>
</dbReference>
<dbReference type="OrthoDB" id="310895at2759"/>
<dbReference type="PANTHER" id="PTHR43353">
    <property type="entry name" value="SUCCINATE-SEMIALDEHYDE DEHYDROGENASE, MITOCHONDRIAL"/>
    <property type="match status" value="1"/>
</dbReference>
<sequence length="334" mass="35672">MLVAQPSMDIPRALLWINGRTRAASTNHTFEVHNPLRKKIVSVCASATSEDCKDAVEAAAHAFTTWEQVNPAEMQSYSDYSRRNWVKKIPLICGNTVVVKSSEYIPRSQAIAVEVMHEAGILPGVLNLISMSRENAPKLTTEIIGNPHVRHINFTGSDSVGKIIAAEAAKYLKPCVFELGGKTPAVVLDDANIPEAAQSIALGAMLHSGQVCVSTERVIVQRNIAAALQSELVAICGRLKAGDHINDPSVNLSCLFSESSAANVLSTIEEAASAGAQVLLGDMKRDGAVIQPHVLSGVKPGMRAWDRESFGPVIVIAVVDTVDEAVDLANASDY</sequence>
<dbReference type="InterPro" id="IPR016161">
    <property type="entry name" value="Ald_DH/histidinol_DH"/>
</dbReference>
<dbReference type="Gene3D" id="3.40.309.10">
    <property type="entry name" value="Aldehyde Dehydrogenase, Chain A, domain 2"/>
    <property type="match status" value="1"/>
</dbReference>
<dbReference type="VEuPathDB" id="FungiDB:BD410DRAFT_826653"/>
<dbReference type="EMBL" id="ML170164">
    <property type="protein sequence ID" value="TDL25407.1"/>
    <property type="molecule type" value="Genomic_DNA"/>
</dbReference>
<dbReference type="InterPro" id="IPR015590">
    <property type="entry name" value="Aldehyde_DH_dom"/>
</dbReference>
<protein>
    <submittedName>
        <fullName evidence="3">ALDH-like protein</fullName>
    </submittedName>
</protein>
<dbReference type="Proteomes" id="UP000294933">
    <property type="component" value="Unassembled WGS sequence"/>
</dbReference>
<reference evidence="3 4" key="1">
    <citation type="submission" date="2018-06" db="EMBL/GenBank/DDBJ databases">
        <title>A transcriptomic atlas of mushroom development highlights an independent origin of complex multicellularity.</title>
        <authorList>
            <consortium name="DOE Joint Genome Institute"/>
            <person name="Krizsan K."/>
            <person name="Almasi E."/>
            <person name="Merenyi Z."/>
            <person name="Sahu N."/>
            <person name="Viragh M."/>
            <person name="Koszo T."/>
            <person name="Mondo S."/>
            <person name="Kiss B."/>
            <person name="Balint B."/>
            <person name="Kues U."/>
            <person name="Barry K."/>
            <person name="Hegedus J.C."/>
            <person name="Henrissat B."/>
            <person name="Johnson J."/>
            <person name="Lipzen A."/>
            <person name="Ohm R."/>
            <person name="Nagy I."/>
            <person name="Pangilinan J."/>
            <person name="Yan J."/>
            <person name="Xiong Y."/>
            <person name="Grigoriev I.V."/>
            <person name="Hibbett D.S."/>
            <person name="Nagy L.G."/>
        </authorList>
    </citation>
    <scope>NUCLEOTIDE SEQUENCE [LARGE SCALE GENOMIC DNA]</scope>
    <source>
        <strain evidence="3 4">SZMC22713</strain>
    </source>
</reference>
<feature type="domain" description="Aldehyde dehydrogenase" evidence="2">
    <location>
        <begin position="89"/>
        <end position="334"/>
    </location>
</feature>
<dbReference type="GO" id="GO:0009450">
    <property type="term" value="P:gamma-aminobutyric acid catabolic process"/>
    <property type="evidence" value="ECO:0007669"/>
    <property type="project" value="TreeGrafter"/>
</dbReference>
<keyword evidence="4" id="KW-1185">Reference proteome</keyword>
<evidence type="ECO:0000313" key="3">
    <source>
        <dbReference type="EMBL" id="TDL25407.1"/>
    </source>
</evidence>
<dbReference type="InterPro" id="IPR016162">
    <property type="entry name" value="Ald_DH_N"/>
</dbReference>
<proteinExistence type="predicted"/>
<evidence type="ECO:0000313" key="4">
    <source>
        <dbReference type="Proteomes" id="UP000294933"/>
    </source>
</evidence>
<accession>A0A4Y7QCJ4</accession>
<organism evidence="3 4">
    <name type="scientific">Rickenella mellea</name>
    <dbReference type="NCBI Taxonomy" id="50990"/>
    <lineage>
        <taxon>Eukaryota</taxon>
        <taxon>Fungi</taxon>
        <taxon>Dikarya</taxon>
        <taxon>Basidiomycota</taxon>
        <taxon>Agaricomycotina</taxon>
        <taxon>Agaricomycetes</taxon>
        <taxon>Hymenochaetales</taxon>
        <taxon>Rickenellaceae</taxon>
        <taxon>Rickenella</taxon>
    </lineage>
</organism>
<gene>
    <name evidence="3" type="ORF">BD410DRAFT_826653</name>
</gene>
<dbReference type="InterPro" id="IPR050740">
    <property type="entry name" value="Aldehyde_DH_Superfamily"/>
</dbReference>
<dbReference type="InterPro" id="IPR016163">
    <property type="entry name" value="Ald_DH_C"/>
</dbReference>
<name>A0A4Y7QCJ4_9AGAM</name>
<dbReference type="Pfam" id="PF00171">
    <property type="entry name" value="Aldedh"/>
    <property type="match status" value="2"/>
</dbReference>
<evidence type="ECO:0000256" key="1">
    <source>
        <dbReference type="ARBA" id="ARBA00023002"/>
    </source>
</evidence>
<keyword evidence="1" id="KW-0560">Oxidoreductase</keyword>
<feature type="domain" description="Aldehyde dehydrogenase" evidence="2">
    <location>
        <begin position="26"/>
        <end position="75"/>
    </location>
</feature>
<dbReference type="AlphaFoldDB" id="A0A4Y7QCJ4"/>
<dbReference type="GO" id="GO:0004777">
    <property type="term" value="F:succinate-semialdehyde dehydrogenase (NAD+) activity"/>
    <property type="evidence" value="ECO:0007669"/>
    <property type="project" value="TreeGrafter"/>
</dbReference>
<dbReference type="STRING" id="50990.A0A4Y7QCJ4"/>
<dbReference type="PANTHER" id="PTHR43353:SF6">
    <property type="entry name" value="CYTOPLASMIC ALDEHYDE DEHYDROGENASE (EUROFUNG)"/>
    <property type="match status" value="1"/>
</dbReference>
<dbReference type="Gene3D" id="3.40.605.10">
    <property type="entry name" value="Aldehyde Dehydrogenase, Chain A, domain 1"/>
    <property type="match status" value="2"/>
</dbReference>